<proteinExistence type="predicted"/>
<sequence length="96" mass="9926">MICLLWTSIPATRSYTISIRTSGNAPRNNTNGASPAEPATNIKKLTSALAGGNPGYPPGQAPASLSHPDTQCQVRTTSAGDAPTSFSPCGRLRQEA</sequence>
<feature type="region of interest" description="Disordered" evidence="1">
    <location>
        <begin position="20"/>
        <end position="39"/>
    </location>
</feature>
<reference evidence="2" key="1">
    <citation type="submission" date="2021-01" db="EMBL/GenBank/DDBJ databases">
        <title>Whole genome shotgun sequence of Virgisporangium aurantiacum NBRC 16421.</title>
        <authorList>
            <person name="Komaki H."/>
            <person name="Tamura T."/>
        </authorList>
    </citation>
    <scope>NUCLEOTIDE SEQUENCE</scope>
    <source>
        <strain evidence="2">NBRC 16421</strain>
    </source>
</reference>
<comment type="caution">
    <text evidence="2">The sequence shown here is derived from an EMBL/GenBank/DDBJ whole genome shotgun (WGS) entry which is preliminary data.</text>
</comment>
<evidence type="ECO:0000256" key="1">
    <source>
        <dbReference type="SAM" id="MobiDB-lite"/>
    </source>
</evidence>
<evidence type="ECO:0000313" key="2">
    <source>
        <dbReference type="EMBL" id="GIJ64762.1"/>
    </source>
</evidence>
<dbReference type="EMBL" id="BOPG01000128">
    <property type="protein sequence ID" value="GIJ64762.1"/>
    <property type="molecule type" value="Genomic_DNA"/>
</dbReference>
<dbReference type="AlphaFoldDB" id="A0A8J3ZKR6"/>
<name>A0A8J3ZKR6_9ACTN</name>
<accession>A0A8J3ZKR6</accession>
<dbReference type="Proteomes" id="UP000612585">
    <property type="component" value="Unassembled WGS sequence"/>
</dbReference>
<feature type="compositionally biased region" description="Polar residues" evidence="1">
    <location>
        <begin position="67"/>
        <end position="87"/>
    </location>
</feature>
<feature type="compositionally biased region" description="Polar residues" evidence="1">
    <location>
        <begin position="20"/>
        <end position="33"/>
    </location>
</feature>
<protein>
    <submittedName>
        <fullName evidence="2">Uncharacterized protein</fullName>
    </submittedName>
</protein>
<evidence type="ECO:0000313" key="3">
    <source>
        <dbReference type="Proteomes" id="UP000612585"/>
    </source>
</evidence>
<organism evidence="2 3">
    <name type="scientific">Virgisporangium aurantiacum</name>
    <dbReference type="NCBI Taxonomy" id="175570"/>
    <lineage>
        <taxon>Bacteria</taxon>
        <taxon>Bacillati</taxon>
        <taxon>Actinomycetota</taxon>
        <taxon>Actinomycetes</taxon>
        <taxon>Micromonosporales</taxon>
        <taxon>Micromonosporaceae</taxon>
        <taxon>Virgisporangium</taxon>
    </lineage>
</organism>
<keyword evidence="3" id="KW-1185">Reference proteome</keyword>
<gene>
    <name evidence="2" type="ORF">Vau01_122780</name>
</gene>
<feature type="region of interest" description="Disordered" evidence="1">
    <location>
        <begin position="47"/>
        <end position="96"/>
    </location>
</feature>